<keyword evidence="1" id="KW-1133">Transmembrane helix</keyword>
<feature type="transmembrane region" description="Helical" evidence="1">
    <location>
        <begin position="6"/>
        <end position="25"/>
    </location>
</feature>
<proteinExistence type="predicted"/>
<keyword evidence="2" id="KW-1185">Reference proteome</keyword>
<evidence type="ECO:0000313" key="2">
    <source>
        <dbReference type="Proteomes" id="UP000887540"/>
    </source>
</evidence>
<keyword evidence="1" id="KW-0812">Transmembrane</keyword>
<accession>A0A914DLM0</accession>
<evidence type="ECO:0000313" key="3">
    <source>
        <dbReference type="WBParaSite" id="ACRNAN_scaffold289.g23959.t1"/>
    </source>
</evidence>
<dbReference type="Proteomes" id="UP000887540">
    <property type="component" value="Unplaced"/>
</dbReference>
<sequence>MAVWLSIVLWIIVIFECSILGFAVYRHKNQGYYKPAPNRPTFVEFLNGIDRAHLLKAEINQNEGASRDSVRYKETLNVKTGGNV</sequence>
<dbReference type="WBParaSite" id="ACRNAN_scaffold289.g23959.t1">
    <property type="protein sequence ID" value="ACRNAN_scaffold289.g23959.t1"/>
    <property type="gene ID" value="ACRNAN_scaffold289.g23959"/>
</dbReference>
<protein>
    <submittedName>
        <fullName evidence="3">Uncharacterized protein</fullName>
    </submittedName>
</protein>
<keyword evidence="1" id="KW-0472">Membrane</keyword>
<evidence type="ECO:0000256" key="1">
    <source>
        <dbReference type="SAM" id="Phobius"/>
    </source>
</evidence>
<organism evidence="2 3">
    <name type="scientific">Acrobeloides nanus</name>
    <dbReference type="NCBI Taxonomy" id="290746"/>
    <lineage>
        <taxon>Eukaryota</taxon>
        <taxon>Metazoa</taxon>
        <taxon>Ecdysozoa</taxon>
        <taxon>Nematoda</taxon>
        <taxon>Chromadorea</taxon>
        <taxon>Rhabditida</taxon>
        <taxon>Tylenchina</taxon>
        <taxon>Cephalobomorpha</taxon>
        <taxon>Cephaloboidea</taxon>
        <taxon>Cephalobidae</taxon>
        <taxon>Acrobeloides</taxon>
    </lineage>
</organism>
<name>A0A914DLM0_9BILA</name>
<reference evidence="3" key="1">
    <citation type="submission" date="2022-11" db="UniProtKB">
        <authorList>
            <consortium name="WormBaseParasite"/>
        </authorList>
    </citation>
    <scope>IDENTIFICATION</scope>
</reference>
<dbReference type="AlphaFoldDB" id="A0A914DLM0"/>